<evidence type="ECO:0000313" key="4">
    <source>
        <dbReference type="Proteomes" id="UP000613740"/>
    </source>
</evidence>
<sequence length="1447" mass="139082">MPSQAVSVPTDTLTSAGSLTALFPGAQQVNVTGETLSVPVQVTATAAIDATTATATASFVSSRTGQVVNVSVGCNAGFLEAFRSELVARANVSDEVLANVTCSSGGGSGGGGGSTTSGTGSGATATNVTGRRSLRSGAKSKRRGARSPAALDAPRDQQPQPRLPAASATLSSDYYDYEGVYAARDAPAAGADLAAGSGTYVAPTGRELLQSTTPNTSASTSSSGGTANGMCPAPGSGNSSTSLQLVAVLRLPAAELNNTDFYKARLRQTLDAWAAEAAAGNGTAGGLLLCGPASDSDITATTQVTVSREVALTAAGTSALAGVCGSSSFTATNMLGGAGSAVACQVVLAATSAAEPPPPQGGITQASPNSEAAATPPAAGKAGVPLAIIIATAVVGALVSAAACAIAAVVVARRRKRKREEQEPGVSVKHLQLTPAAAQRPGSAPPASGNEDFWVSWQPMPVPPALAGAAAAAAAAGAGGDGNQLLAPGTDAVAAAADTDAQREGVVSPLGVVAYFLPHDEAGRSLAEPIEEDLEEEERARLSANSAGAAAVAATGAAAALAAGSGSVARAGGGAAAGSAQDGVRASASHQPTSRRSFAALMENAFRKALSLTPRPGSASGGADTARSTAQSSGGGGGSGRMSHDVALRQYAGGGAAAAAGAGATGSAAGALGGINPGALDSGDSLRRRASWTTMMEGGIGTLRPPASRAPSRDGDVNVFARNATGSAEPLALLAPPAAGSPGAAADSHSAPGEAGAGTHTASRHALGGGGAGVLAYRFLAGSRRVRPGRGWEDSGGSGALGSPSAASSRSSLTGVGPGPVSGGSSSAAGGGGGGGGTTAAAAAVPAVNVIGPSNYKSPSQFRLAGGSSNSLPTPVVSVRRVSEGLGNPAAAGSPPRSPGPGVMAGRWSVTPPGTEPASIGVVSASALEDLRPEPAGRAGHSRNNSSGIGWTSIRRDNGAGDGLAALAGSVSDYGTGSNKSAPLPRVVGGVNPYAIARSVLVSPGGGGRPSSDFVLLPVTSAAATAPGTGPEAAASAAAGSPRAQQRDPAAAPSPVVVRSGAGVLVSPVRRGTLHAGGGGGGGGGAASASGVVLSPAGPHGAVGDWDEEPPLEPLMPPPPPALHHVAVQPTGRASHDAAAVAPPERAVVGVSTLLAKLPYTATRGGAAPSSLSSPAALARAGTDVAAVAAGLGNKAAPLKTATMVGGRRNLLAGGGGSSSSSGQAAETAPYARQASPGTAAVASGAASRAEPVLQSPSGVHRGPSSALLRPAAPGAAFAASPPQPAAARSPQAAALPPRHSEPHASAQALASAVPGGAEEGPGGWFLPGRGPPRAGASPSPGRPPRAAPAHPASAPEGATRASVGSGDGPPYGAAPLGSQQSPGRSGAGISPVAGRGLNRRVSEAQAAALAGPATHRAPQHAVSDAGLVYHHSPLQPQQYQQQQYQQ</sequence>
<organism evidence="3 4">
    <name type="scientific">Chlamydomonas schloesseri</name>
    <dbReference type="NCBI Taxonomy" id="2026947"/>
    <lineage>
        <taxon>Eukaryota</taxon>
        <taxon>Viridiplantae</taxon>
        <taxon>Chlorophyta</taxon>
        <taxon>core chlorophytes</taxon>
        <taxon>Chlorophyceae</taxon>
        <taxon>CS clade</taxon>
        <taxon>Chlamydomonadales</taxon>
        <taxon>Chlamydomonadaceae</taxon>
        <taxon>Chlamydomonas</taxon>
    </lineage>
</organism>
<evidence type="ECO:0000313" key="3">
    <source>
        <dbReference type="EMBL" id="KAG2454312.1"/>
    </source>
</evidence>
<feature type="region of interest" description="Disordered" evidence="1">
    <location>
        <begin position="1075"/>
        <end position="1124"/>
    </location>
</feature>
<comment type="caution">
    <text evidence="3">The sequence shown here is derived from an EMBL/GenBank/DDBJ whole genome shotgun (WGS) entry which is preliminary data.</text>
</comment>
<feature type="transmembrane region" description="Helical" evidence="2">
    <location>
        <begin position="386"/>
        <end position="412"/>
    </location>
</feature>
<feature type="compositionally biased region" description="Low complexity" evidence="1">
    <location>
        <begin position="733"/>
        <end position="753"/>
    </location>
</feature>
<keyword evidence="2" id="KW-1133">Transmembrane helix</keyword>
<feature type="region of interest" description="Disordered" evidence="1">
    <location>
        <begin position="733"/>
        <end position="764"/>
    </location>
</feature>
<feature type="compositionally biased region" description="Low complexity" evidence="1">
    <location>
        <begin position="1436"/>
        <end position="1447"/>
    </location>
</feature>
<feature type="compositionally biased region" description="Low complexity" evidence="1">
    <location>
        <begin position="1026"/>
        <end position="1055"/>
    </location>
</feature>
<dbReference type="EMBL" id="JAEHOD010000002">
    <property type="protein sequence ID" value="KAG2454312.1"/>
    <property type="molecule type" value="Genomic_DNA"/>
</dbReference>
<feature type="compositionally biased region" description="Low complexity" evidence="1">
    <location>
        <begin position="366"/>
        <end position="377"/>
    </location>
</feature>
<keyword evidence="4" id="KW-1185">Reference proteome</keyword>
<dbReference type="Proteomes" id="UP000613740">
    <property type="component" value="Unassembled WGS sequence"/>
</dbReference>
<dbReference type="OrthoDB" id="551572at2759"/>
<evidence type="ECO:0000256" key="1">
    <source>
        <dbReference type="SAM" id="MobiDB-lite"/>
    </source>
</evidence>
<keyword evidence="2" id="KW-0472">Membrane</keyword>
<feature type="compositionally biased region" description="Low complexity" evidence="1">
    <location>
        <begin position="801"/>
        <end position="815"/>
    </location>
</feature>
<protein>
    <submittedName>
        <fullName evidence="3">Uncharacterized protein</fullName>
    </submittedName>
</protein>
<accession>A0A836BCB2</accession>
<keyword evidence="2" id="KW-0812">Transmembrane</keyword>
<feature type="region of interest" description="Disordered" evidence="1">
    <location>
        <begin position="886"/>
        <end position="905"/>
    </location>
</feature>
<feature type="region of interest" description="Disordered" evidence="1">
    <location>
        <begin position="612"/>
        <end position="643"/>
    </location>
</feature>
<feature type="compositionally biased region" description="Gly residues" evidence="1">
    <location>
        <begin position="1075"/>
        <end position="1086"/>
    </location>
</feature>
<feature type="region of interest" description="Disordered" evidence="1">
    <location>
        <begin position="418"/>
        <end position="452"/>
    </location>
</feature>
<proteinExistence type="predicted"/>
<gene>
    <name evidence="3" type="ORF">HYH02_001340</name>
</gene>
<reference evidence="3" key="1">
    <citation type="journal article" date="2020" name="bioRxiv">
        <title>Comparative genomics of Chlamydomonas.</title>
        <authorList>
            <person name="Craig R.J."/>
            <person name="Hasan A.R."/>
            <person name="Ness R.W."/>
            <person name="Keightley P.D."/>
        </authorList>
    </citation>
    <scope>NUCLEOTIDE SEQUENCE</scope>
    <source>
        <strain evidence="3">CCAP 11/173</strain>
    </source>
</reference>
<name>A0A836BCB2_9CHLO</name>
<feature type="region of interest" description="Disordered" evidence="1">
    <location>
        <begin position="354"/>
        <end position="377"/>
    </location>
</feature>
<feature type="compositionally biased region" description="Low complexity" evidence="1">
    <location>
        <begin position="1328"/>
        <end position="1340"/>
    </location>
</feature>
<feature type="region of interest" description="Disordered" evidence="1">
    <location>
        <begin position="1213"/>
        <end position="1447"/>
    </location>
</feature>
<feature type="compositionally biased region" description="Basic residues" evidence="1">
    <location>
        <begin position="132"/>
        <end position="145"/>
    </location>
</feature>
<feature type="compositionally biased region" description="Gly residues" evidence="1">
    <location>
        <begin position="829"/>
        <end position="838"/>
    </location>
</feature>
<feature type="compositionally biased region" description="Gly residues" evidence="1">
    <location>
        <begin position="104"/>
        <end position="121"/>
    </location>
</feature>
<feature type="region of interest" description="Disordered" evidence="1">
    <location>
        <begin position="103"/>
        <end position="169"/>
    </location>
</feature>
<feature type="region of interest" description="Disordered" evidence="1">
    <location>
        <begin position="571"/>
        <end position="593"/>
    </location>
</feature>
<feature type="region of interest" description="Disordered" evidence="1">
    <location>
        <begin position="787"/>
        <end position="840"/>
    </location>
</feature>
<feature type="compositionally biased region" description="Low complexity" evidence="1">
    <location>
        <begin position="1263"/>
        <end position="1298"/>
    </location>
</feature>
<feature type="region of interest" description="Disordered" evidence="1">
    <location>
        <begin position="208"/>
        <end position="236"/>
    </location>
</feature>
<feature type="compositionally biased region" description="Low complexity" evidence="1">
    <location>
        <begin position="1235"/>
        <end position="1250"/>
    </location>
</feature>
<feature type="region of interest" description="Disordered" evidence="1">
    <location>
        <begin position="933"/>
        <end position="954"/>
    </location>
</feature>
<feature type="compositionally biased region" description="Low complexity" evidence="1">
    <location>
        <begin position="211"/>
        <end position="229"/>
    </location>
</feature>
<evidence type="ECO:0000256" key="2">
    <source>
        <dbReference type="SAM" id="Phobius"/>
    </source>
</evidence>
<feature type="region of interest" description="Disordered" evidence="1">
    <location>
        <begin position="1026"/>
        <end position="1056"/>
    </location>
</feature>
<feature type="compositionally biased region" description="Pro residues" evidence="1">
    <location>
        <begin position="1112"/>
        <end position="1122"/>
    </location>
</feature>